<dbReference type="InterPro" id="IPR019888">
    <property type="entry name" value="Tscrpt_reg_AsnC-like"/>
</dbReference>
<dbReference type="SUPFAM" id="SSF54909">
    <property type="entry name" value="Dimeric alpha+beta barrel"/>
    <property type="match status" value="1"/>
</dbReference>
<dbReference type="PANTHER" id="PTHR30154:SF34">
    <property type="entry name" value="TRANSCRIPTIONAL REGULATOR AZLB"/>
    <property type="match status" value="1"/>
</dbReference>
<evidence type="ECO:0000259" key="5">
    <source>
        <dbReference type="PROSITE" id="PS50956"/>
    </source>
</evidence>
<evidence type="ECO:0000256" key="3">
    <source>
        <dbReference type="ARBA" id="ARBA00023163"/>
    </source>
</evidence>
<dbReference type="InterPro" id="IPR019887">
    <property type="entry name" value="Tscrpt_reg_AsnC/Lrp_C"/>
</dbReference>
<comment type="caution">
    <text evidence="6">The sequence shown here is derived from an EMBL/GenBank/DDBJ whole genome shotgun (WGS) entry which is preliminary data.</text>
</comment>
<dbReference type="PANTHER" id="PTHR30154">
    <property type="entry name" value="LEUCINE-RESPONSIVE REGULATORY PROTEIN"/>
    <property type="match status" value="1"/>
</dbReference>
<evidence type="ECO:0000256" key="2">
    <source>
        <dbReference type="ARBA" id="ARBA00023125"/>
    </source>
</evidence>
<keyword evidence="3" id="KW-0804">Transcription</keyword>
<proteinExistence type="predicted"/>
<feature type="domain" description="HTH asnC-type" evidence="5">
    <location>
        <begin position="1"/>
        <end position="55"/>
    </location>
</feature>
<dbReference type="EMBL" id="DRZI01000238">
    <property type="protein sequence ID" value="HHP82127.1"/>
    <property type="molecule type" value="Genomic_DNA"/>
</dbReference>
<dbReference type="InterPro" id="IPR036388">
    <property type="entry name" value="WH-like_DNA-bd_sf"/>
</dbReference>
<dbReference type="Gene3D" id="1.10.10.10">
    <property type="entry name" value="Winged helix-like DNA-binding domain superfamily/Winged helix DNA-binding domain"/>
    <property type="match status" value="1"/>
</dbReference>
<keyword evidence="2" id="KW-0238">DNA-binding</keyword>
<sequence>MINLIIEDCNRSVRELSKILKKSPTLVSKRLQRLKELGIITKCEAVLDYKTLGYQIYSLIMLKVDGAHIEDVEKILSSEANVRAVYDITGEFDVALIALFKGVDELDRFIKRILKNPYIKGSVTSIIFKAVKDDINIKLFS</sequence>
<evidence type="ECO:0000313" key="6">
    <source>
        <dbReference type="EMBL" id="HHP82127.1"/>
    </source>
</evidence>
<gene>
    <name evidence="6" type="ORF">ENM84_05625</name>
</gene>
<dbReference type="SMART" id="SM00344">
    <property type="entry name" value="HTH_ASNC"/>
    <property type="match status" value="1"/>
</dbReference>
<evidence type="ECO:0000256" key="1">
    <source>
        <dbReference type="ARBA" id="ARBA00023015"/>
    </source>
</evidence>
<dbReference type="InterPro" id="IPR011008">
    <property type="entry name" value="Dimeric_a/b-barrel"/>
</dbReference>
<comment type="pathway">
    <text evidence="4">Amino-acid biosynthesis.</text>
</comment>
<dbReference type="Gene3D" id="3.30.70.920">
    <property type="match status" value="1"/>
</dbReference>
<organism evidence="6">
    <name type="scientific">Ignisphaera aggregans</name>
    <dbReference type="NCBI Taxonomy" id="334771"/>
    <lineage>
        <taxon>Archaea</taxon>
        <taxon>Thermoproteota</taxon>
        <taxon>Thermoprotei</taxon>
        <taxon>Desulfurococcales</taxon>
        <taxon>Desulfurococcaceae</taxon>
        <taxon>Ignisphaera</taxon>
    </lineage>
</organism>
<reference evidence="6" key="1">
    <citation type="journal article" date="2020" name="mSystems">
        <title>Genome- and Community-Level Interaction Insights into Carbon Utilization and Element Cycling Functions of Hydrothermarchaeota in Hydrothermal Sediment.</title>
        <authorList>
            <person name="Zhou Z."/>
            <person name="Liu Y."/>
            <person name="Xu W."/>
            <person name="Pan J."/>
            <person name="Luo Z.H."/>
            <person name="Li M."/>
        </authorList>
    </citation>
    <scope>NUCLEOTIDE SEQUENCE [LARGE SCALE GENOMIC DNA]</scope>
    <source>
        <strain evidence="6">SpSt-1121</strain>
    </source>
</reference>
<dbReference type="Pfam" id="PF01037">
    <property type="entry name" value="AsnC_trans_reg"/>
    <property type="match status" value="1"/>
</dbReference>
<dbReference type="GO" id="GO:0043565">
    <property type="term" value="F:sequence-specific DNA binding"/>
    <property type="evidence" value="ECO:0007669"/>
    <property type="project" value="InterPro"/>
</dbReference>
<dbReference type="AlphaFoldDB" id="A0A7C5XMS5"/>
<accession>A0A7C5XMS5</accession>
<protein>
    <submittedName>
        <fullName evidence="6">Lrp/AsnC family transcriptional regulator</fullName>
    </submittedName>
</protein>
<dbReference type="InterPro" id="IPR036390">
    <property type="entry name" value="WH_DNA-bd_sf"/>
</dbReference>
<dbReference type="InterPro" id="IPR000485">
    <property type="entry name" value="AsnC-type_HTH_dom"/>
</dbReference>
<dbReference type="Pfam" id="PF13412">
    <property type="entry name" value="HTH_24"/>
    <property type="match status" value="1"/>
</dbReference>
<name>A0A7C5XMS5_9CREN</name>
<keyword evidence="1" id="KW-0805">Transcription regulation</keyword>
<dbReference type="GO" id="GO:0005829">
    <property type="term" value="C:cytosol"/>
    <property type="evidence" value="ECO:0007669"/>
    <property type="project" value="TreeGrafter"/>
</dbReference>
<evidence type="ECO:0000256" key="4">
    <source>
        <dbReference type="ARBA" id="ARBA00029440"/>
    </source>
</evidence>
<dbReference type="GO" id="GO:0043200">
    <property type="term" value="P:response to amino acid"/>
    <property type="evidence" value="ECO:0007669"/>
    <property type="project" value="TreeGrafter"/>
</dbReference>
<dbReference type="PROSITE" id="PS50956">
    <property type="entry name" value="HTH_ASNC_2"/>
    <property type="match status" value="1"/>
</dbReference>
<dbReference type="SUPFAM" id="SSF46785">
    <property type="entry name" value="Winged helix' DNA-binding domain"/>
    <property type="match status" value="1"/>
</dbReference>